<name>A0ABT2MZD1_9CYAN</name>
<organism evidence="2 3">
    <name type="scientific">Laspinema palackyanum D2a</name>
    <dbReference type="NCBI Taxonomy" id="2953684"/>
    <lineage>
        <taxon>Bacteria</taxon>
        <taxon>Bacillati</taxon>
        <taxon>Cyanobacteriota</taxon>
        <taxon>Cyanophyceae</taxon>
        <taxon>Oscillatoriophycideae</taxon>
        <taxon>Oscillatoriales</taxon>
        <taxon>Laspinemataceae</taxon>
        <taxon>Laspinema</taxon>
        <taxon>Laspinema palackyanum</taxon>
    </lineage>
</organism>
<feature type="compositionally biased region" description="Polar residues" evidence="1">
    <location>
        <begin position="15"/>
        <end position="24"/>
    </location>
</feature>
<reference evidence="2 3" key="1">
    <citation type="journal article" date="2022" name="Front. Microbiol.">
        <title>High genomic differentiation and limited gene flow indicate recent cryptic speciation within the genus Laspinema (cyanobacteria).</title>
        <authorList>
            <person name="Stanojkovic A."/>
            <person name="Skoupy S."/>
            <person name="Skaloud P."/>
            <person name="Dvorak P."/>
        </authorList>
    </citation>
    <scope>NUCLEOTIDE SEQUENCE [LARGE SCALE GENOMIC DNA]</scope>
    <source>
        <strain evidence="2 3">D2a</strain>
    </source>
</reference>
<dbReference type="EMBL" id="JAMXFF010000074">
    <property type="protein sequence ID" value="MCT7970118.1"/>
    <property type="molecule type" value="Genomic_DNA"/>
</dbReference>
<gene>
    <name evidence="2" type="ORF">NG799_27775</name>
</gene>
<comment type="caution">
    <text evidence="2">The sequence shown here is derived from an EMBL/GenBank/DDBJ whole genome shotgun (WGS) entry which is preliminary data.</text>
</comment>
<feature type="region of interest" description="Disordered" evidence="1">
    <location>
        <begin position="64"/>
        <end position="86"/>
    </location>
</feature>
<accession>A0ABT2MZD1</accession>
<dbReference type="Proteomes" id="UP001525890">
    <property type="component" value="Unassembled WGS sequence"/>
</dbReference>
<proteinExistence type="predicted"/>
<evidence type="ECO:0000313" key="2">
    <source>
        <dbReference type="EMBL" id="MCT7970118.1"/>
    </source>
</evidence>
<evidence type="ECO:0000313" key="3">
    <source>
        <dbReference type="Proteomes" id="UP001525890"/>
    </source>
</evidence>
<feature type="compositionally biased region" description="Low complexity" evidence="1">
    <location>
        <begin position="64"/>
        <end position="76"/>
    </location>
</feature>
<sequence length="139" mass="15865">MTFNPELSPIALRTQARQYQQSETIAKPPTEQEIHQKFIRLPQSEQTRINSLPPSMRLTALRQLGTTQTTQTTQATPNPQDDISDVPPAKIAEAEAFFRSLPDSEQILLGALTPAKRLCRIWELKDRQERQAQAVFKRK</sequence>
<keyword evidence="3" id="KW-1185">Reference proteome</keyword>
<feature type="region of interest" description="Disordered" evidence="1">
    <location>
        <begin position="1"/>
        <end position="24"/>
    </location>
</feature>
<evidence type="ECO:0000256" key="1">
    <source>
        <dbReference type="SAM" id="MobiDB-lite"/>
    </source>
</evidence>
<protein>
    <submittedName>
        <fullName evidence="2">Uncharacterized protein</fullName>
    </submittedName>
</protein>
<dbReference type="RefSeq" id="WP_368009548.1">
    <property type="nucleotide sequence ID" value="NZ_JAMXFF010000074.1"/>
</dbReference>